<keyword evidence="3" id="KW-1185">Reference proteome</keyword>
<dbReference type="RefSeq" id="WP_093662869.1">
    <property type="nucleotide sequence ID" value="NZ_FOET01000018.1"/>
</dbReference>
<evidence type="ECO:0000256" key="1">
    <source>
        <dbReference type="SAM" id="MobiDB-lite"/>
    </source>
</evidence>
<evidence type="ECO:0000313" key="3">
    <source>
        <dbReference type="Proteomes" id="UP000199055"/>
    </source>
</evidence>
<dbReference type="STRING" id="403935.SAMN05216481_11832"/>
<reference evidence="2 3" key="1">
    <citation type="submission" date="2016-10" db="EMBL/GenBank/DDBJ databases">
        <authorList>
            <person name="de Groot N.N."/>
        </authorList>
    </citation>
    <scope>NUCLEOTIDE SEQUENCE [LARGE SCALE GENOMIC DNA]</scope>
    <source>
        <strain evidence="2 3">CGMCC 4.3519</strain>
    </source>
</reference>
<organism evidence="2 3">
    <name type="scientific">Streptomyces radiopugnans</name>
    <dbReference type="NCBI Taxonomy" id="403935"/>
    <lineage>
        <taxon>Bacteria</taxon>
        <taxon>Bacillati</taxon>
        <taxon>Actinomycetota</taxon>
        <taxon>Actinomycetes</taxon>
        <taxon>Kitasatosporales</taxon>
        <taxon>Streptomycetaceae</taxon>
        <taxon>Streptomyces</taxon>
    </lineage>
</organism>
<protein>
    <submittedName>
        <fullName evidence="2">Uncharacterized protein</fullName>
    </submittedName>
</protein>
<feature type="compositionally biased region" description="Pro residues" evidence="1">
    <location>
        <begin position="88"/>
        <end position="98"/>
    </location>
</feature>
<dbReference type="AlphaFoldDB" id="A0A1H9JJI1"/>
<proteinExistence type="predicted"/>
<gene>
    <name evidence="2" type="ORF">SAMN05216481_11832</name>
</gene>
<name>A0A1H9JJI1_9ACTN</name>
<accession>A0A1H9JJI1</accession>
<feature type="region of interest" description="Disordered" evidence="1">
    <location>
        <begin position="1"/>
        <end position="30"/>
    </location>
</feature>
<dbReference type="Proteomes" id="UP000199055">
    <property type="component" value="Unassembled WGS sequence"/>
</dbReference>
<dbReference type="EMBL" id="FOET01000018">
    <property type="protein sequence ID" value="SEQ87042.1"/>
    <property type="molecule type" value="Genomic_DNA"/>
</dbReference>
<sequence length="106" mass="11785">MQPYEPSRTHNAHLNRGQIPGMRAPHEPMSGHFPATPIYDALYAEYRRLFRALPGDRSGEEELRFTGFGTGTAHWYGGRRTGGFLPAAPAPAVLPPAPRDGRPYDR</sequence>
<feature type="region of interest" description="Disordered" evidence="1">
    <location>
        <begin position="86"/>
        <end position="106"/>
    </location>
</feature>
<evidence type="ECO:0000313" key="2">
    <source>
        <dbReference type="EMBL" id="SEQ87042.1"/>
    </source>
</evidence>